<protein>
    <submittedName>
        <fullName evidence="10">FtsX-like permease family protein</fullName>
    </submittedName>
</protein>
<comment type="similarity">
    <text evidence="2">Belongs to the ABC-4 integral membrane protein family. LolC/E subfamily.</text>
</comment>
<evidence type="ECO:0000256" key="1">
    <source>
        <dbReference type="ARBA" id="ARBA00004651"/>
    </source>
</evidence>
<sequence length="784" mass="82510">MHRILLTKTRRDLRRRLPQFAAVAVTVMVGVVLFISSYEAYQNLRASYDRTYARLHFADVTATGGDPRQVAAAARHMSGVSAVSSRTQGDLPLRIGGDKLLGRVVGLPAGAQPAVDRVDVTSGRYLDPGDPTGVLVESHAAKTFALSPGDRLRAFDGSAWRTVTVRGIVDSAEYLWPARSRQDSLDDPHSFAVIFAPEATARSLAGPGATSQTLVRFTDDARGSATTKRAADLRKAGAVDVTPRSEQASVATLKEDLTGFQQLGLTFPLLFLAAAAVAAYVLITRLVLSERKVIATFLAAGAPRRLVVRHYLSHGTLAGTAGAVAGLVLGTLSTDAVTRAYTSALKVPDTVIEHRWPVAVAGLVFGLLVGLAGGIAPALAASREAPAEAMRGDGGTLKPPGPWSRTVARAHGLPVVARLTLRELTRSRRRTLATMTGTVLSLVLVLASVGMITSMRSLVSVQYGTVQQEDATITADIHASGLESSLRKVPGVARVEPVTTVAVIVSAHGRSYGTSLTGYRQDTVMHGFLTPGGGTTNLPARGVLAGRAIASRLDVRVGDTVTVASPGGVSRQARLAGLLDEPIGTSVYATDATTHALTGAGVNSYQLRFDRSLPEHARDDARATISTMHGVVAYTDAKALQSQFDKYLGLFWLFAGAMLVLGAILALTVIYVTMTVNVAERTGELATLRAAGVPLRRIAGILATENLTATLLAVPVGLVAGAAAAWEALESFSSDMFHMELTLDWGTLASAVVAVLAASLLSQIPAIRMVRGLDIARVVRERAQ</sequence>
<feature type="transmembrane region" description="Helical" evidence="7">
    <location>
        <begin position="356"/>
        <end position="381"/>
    </location>
</feature>
<gene>
    <name evidence="10" type="ORF">MQN93_27335</name>
</gene>
<feature type="transmembrane region" description="Helical" evidence="7">
    <location>
        <begin position="20"/>
        <end position="38"/>
    </location>
</feature>
<feature type="transmembrane region" description="Helical" evidence="7">
    <location>
        <begin position="706"/>
        <end position="726"/>
    </location>
</feature>
<organism evidence="10 11">
    <name type="scientific">Streptomyces spinosisporus</name>
    <dbReference type="NCBI Taxonomy" id="2927582"/>
    <lineage>
        <taxon>Bacteria</taxon>
        <taxon>Bacillati</taxon>
        <taxon>Actinomycetota</taxon>
        <taxon>Actinomycetes</taxon>
        <taxon>Kitasatosporales</taxon>
        <taxon>Streptomycetaceae</taxon>
        <taxon>Streptomyces</taxon>
    </lineage>
</organism>
<dbReference type="EMBL" id="JALDAX010000011">
    <property type="protein sequence ID" value="MCI3243443.1"/>
    <property type="molecule type" value="Genomic_DNA"/>
</dbReference>
<keyword evidence="4 7" id="KW-0812">Transmembrane</keyword>
<feature type="domain" description="ABC3 transporter permease C-terminal" evidence="8">
    <location>
        <begin position="266"/>
        <end position="384"/>
    </location>
</feature>
<evidence type="ECO:0000256" key="5">
    <source>
        <dbReference type="ARBA" id="ARBA00022989"/>
    </source>
</evidence>
<feature type="domain" description="ABC3 transporter permease C-terminal" evidence="8">
    <location>
        <begin position="657"/>
        <end position="773"/>
    </location>
</feature>
<keyword evidence="3" id="KW-1003">Cell membrane</keyword>
<dbReference type="PANTHER" id="PTHR30489">
    <property type="entry name" value="LIPOPROTEIN-RELEASING SYSTEM TRANSMEMBRANE PROTEIN LOLE"/>
    <property type="match status" value="1"/>
</dbReference>
<feature type="transmembrane region" description="Helical" evidence="7">
    <location>
        <begin position="311"/>
        <end position="332"/>
    </location>
</feature>
<dbReference type="PANTHER" id="PTHR30489:SF0">
    <property type="entry name" value="LIPOPROTEIN-RELEASING SYSTEM TRANSMEMBRANE PROTEIN LOLE"/>
    <property type="match status" value="1"/>
</dbReference>
<evidence type="ECO:0000313" key="11">
    <source>
        <dbReference type="Proteomes" id="UP001165270"/>
    </source>
</evidence>
<dbReference type="InterPro" id="IPR025857">
    <property type="entry name" value="MacB_PCD"/>
</dbReference>
<feature type="transmembrane region" description="Helical" evidence="7">
    <location>
        <begin position="746"/>
        <end position="767"/>
    </location>
</feature>
<feature type="transmembrane region" description="Helical" evidence="7">
    <location>
        <begin position="263"/>
        <end position="283"/>
    </location>
</feature>
<keyword evidence="5 7" id="KW-1133">Transmembrane helix</keyword>
<accession>A0ABS9XMY4</accession>
<evidence type="ECO:0000259" key="9">
    <source>
        <dbReference type="Pfam" id="PF12704"/>
    </source>
</evidence>
<evidence type="ECO:0000256" key="6">
    <source>
        <dbReference type="ARBA" id="ARBA00023136"/>
    </source>
</evidence>
<comment type="subcellular location">
    <subcellularLocation>
        <location evidence="1">Cell membrane</location>
        <topology evidence="1">Multi-pass membrane protein</topology>
    </subcellularLocation>
</comment>
<dbReference type="InterPro" id="IPR003838">
    <property type="entry name" value="ABC3_permease_C"/>
</dbReference>
<feature type="transmembrane region" description="Helical" evidence="7">
    <location>
        <begin position="650"/>
        <end position="672"/>
    </location>
</feature>
<evidence type="ECO:0000256" key="3">
    <source>
        <dbReference type="ARBA" id="ARBA00022475"/>
    </source>
</evidence>
<evidence type="ECO:0000259" key="8">
    <source>
        <dbReference type="Pfam" id="PF02687"/>
    </source>
</evidence>
<name>A0ABS9XMY4_9ACTN</name>
<feature type="domain" description="MacB-like periplasmic core" evidence="9">
    <location>
        <begin position="25"/>
        <end position="230"/>
    </location>
</feature>
<reference evidence="10" key="1">
    <citation type="submission" date="2022-03" db="EMBL/GenBank/DDBJ databases">
        <title>Streptomyces 7R015 and 7R016 isolated from Barleria lupulina in Thailand.</title>
        <authorList>
            <person name="Kanchanasin P."/>
            <person name="Phongsopitanun W."/>
            <person name="Tanasupawat S."/>
        </authorList>
    </citation>
    <scope>NUCLEOTIDE SEQUENCE</scope>
    <source>
        <strain evidence="10">7R016</strain>
    </source>
</reference>
<dbReference type="Pfam" id="PF02687">
    <property type="entry name" value="FtsX"/>
    <property type="match status" value="2"/>
</dbReference>
<evidence type="ECO:0000256" key="2">
    <source>
        <dbReference type="ARBA" id="ARBA00005236"/>
    </source>
</evidence>
<evidence type="ECO:0000256" key="4">
    <source>
        <dbReference type="ARBA" id="ARBA00022692"/>
    </source>
</evidence>
<comment type="caution">
    <text evidence="10">The sequence shown here is derived from an EMBL/GenBank/DDBJ whole genome shotgun (WGS) entry which is preliminary data.</text>
</comment>
<keyword evidence="11" id="KW-1185">Reference proteome</keyword>
<dbReference type="Proteomes" id="UP001165270">
    <property type="component" value="Unassembled WGS sequence"/>
</dbReference>
<evidence type="ECO:0000313" key="10">
    <source>
        <dbReference type="EMBL" id="MCI3243443.1"/>
    </source>
</evidence>
<dbReference type="RefSeq" id="WP_242711646.1">
    <property type="nucleotide sequence ID" value="NZ_JALDAX010000011.1"/>
</dbReference>
<evidence type="ECO:0000256" key="7">
    <source>
        <dbReference type="SAM" id="Phobius"/>
    </source>
</evidence>
<dbReference type="Pfam" id="PF12704">
    <property type="entry name" value="MacB_PCD"/>
    <property type="match status" value="2"/>
</dbReference>
<feature type="domain" description="MacB-like periplasmic core" evidence="9">
    <location>
        <begin position="431"/>
        <end position="591"/>
    </location>
</feature>
<proteinExistence type="inferred from homology"/>
<feature type="transmembrane region" description="Helical" evidence="7">
    <location>
        <begin position="432"/>
        <end position="452"/>
    </location>
</feature>
<keyword evidence="6 7" id="KW-0472">Membrane</keyword>
<dbReference type="InterPro" id="IPR051447">
    <property type="entry name" value="Lipoprotein-release_system"/>
</dbReference>